<keyword evidence="2" id="KW-1185">Reference proteome</keyword>
<name>A0ABD4Z4D5_9CREN</name>
<evidence type="ECO:0000313" key="2">
    <source>
        <dbReference type="Proteomes" id="UP001529235"/>
    </source>
</evidence>
<evidence type="ECO:0000313" key="1">
    <source>
        <dbReference type="EMBL" id="MDK6027778.1"/>
    </source>
</evidence>
<accession>A0ABD4Z4D5</accession>
<dbReference type="Proteomes" id="UP001529235">
    <property type="component" value="Unassembled WGS sequence"/>
</dbReference>
<dbReference type="EMBL" id="JASNVW010000001">
    <property type="protein sequence ID" value="MDK6027778.1"/>
    <property type="molecule type" value="Genomic_DNA"/>
</dbReference>
<reference evidence="1 2" key="1">
    <citation type="submission" date="2023-05" db="EMBL/GenBank/DDBJ databases">
        <title>A new hyperthermophilic archaea 'Ignisphaera cupida' sp. nov. and description of the family 'Ignisphaeraceae' fam. nov.</title>
        <authorList>
            <person name="Podosokorskaya O.A."/>
            <person name="Elcheninov A.G."/>
            <person name="Klukina A."/>
            <person name="Merkel A.Y."/>
        </authorList>
    </citation>
    <scope>NUCLEOTIDE SEQUENCE [LARGE SCALE GENOMIC DNA]</scope>
    <source>
        <strain evidence="1 2">4213-co</strain>
    </source>
</reference>
<sequence length="89" mass="10143">MWFIYRKSPLGVVAKESMKTVLGVYQSLDEAKNIMNKLKNILMPNVKVLELSIEITNNVASLDADLVDVMRQVCKNSKCYILVASWYSE</sequence>
<protein>
    <submittedName>
        <fullName evidence="1">Uncharacterized protein</fullName>
    </submittedName>
</protein>
<proteinExistence type="predicted"/>
<organism evidence="1 2">
    <name type="scientific">Ignisphaera cupida</name>
    <dbReference type="NCBI Taxonomy" id="3050454"/>
    <lineage>
        <taxon>Archaea</taxon>
        <taxon>Thermoproteota</taxon>
        <taxon>Thermoprotei</taxon>
        <taxon>Desulfurococcales</taxon>
        <taxon>Desulfurococcaceae</taxon>
        <taxon>Ignisphaera</taxon>
    </lineage>
</organism>
<gene>
    <name evidence="1" type="ORF">QPL79_00110</name>
</gene>
<comment type="caution">
    <text evidence="1">The sequence shown here is derived from an EMBL/GenBank/DDBJ whole genome shotgun (WGS) entry which is preliminary data.</text>
</comment>
<dbReference type="RefSeq" id="WP_285272763.1">
    <property type="nucleotide sequence ID" value="NZ_JASNVW010000001.1"/>
</dbReference>
<dbReference type="AlphaFoldDB" id="A0ABD4Z4D5"/>